<feature type="transmembrane region" description="Helical" evidence="1">
    <location>
        <begin position="208"/>
        <end position="229"/>
    </location>
</feature>
<proteinExistence type="predicted"/>
<evidence type="ECO:0008006" key="4">
    <source>
        <dbReference type="Google" id="ProtNLM"/>
    </source>
</evidence>
<feature type="transmembrane region" description="Helical" evidence="1">
    <location>
        <begin position="50"/>
        <end position="69"/>
    </location>
</feature>
<accession>A0ABP1QQ20</accession>
<evidence type="ECO:0000256" key="1">
    <source>
        <dbReference type="SAM" id="Phobius"/>
    </source>
</evidence>
<reference evidence="2 3" key="1">
    <citation type="submission" date="2024-08" db="EMBL/GenBank/DDBJ databases">
        <authorList>
            <person name="Cucini C."/>
            <person name="Frati F."/>
        </authorList>
    </citation>
    <scope>NUCLEOTIDE SEQUENCE [LARGE SCALE GENOMIC DNA]</scope>
</reference>
<keyword evidence="1" id="KW-0472">Membrane</keyword>
<feature type="transmembrane region" description="Helical" evidence="1">
    <location>
        <begin position="293"/>
        <end position="315"/>
    </location>
</feature>
<evidence type="ECO:0000313" key="3">
    <source>
        <dbReference type="Proteomes" id="UP001642540"/>
    </source>
</evidence>
<feature type="transmembrane region" description="Helical" evidence="1">
    <location>
        <begin position="159"/>
        <end position="181"/>
    </location>
</feature>
<evidence type="ECO:0000313" key="2">
    <source>
        <dbReference type="EMBL" id="CAL8110010.1"/>
    </source>
</evidence>
<dbReference type="Proteomes" id="UP001642540">
    <property type="component" value="Unassembled WGS sequence"/>
</dbReference>
<keyword evidence="1" id="KW-1133">Transmembrane helix</keyword>
<comment type="caution">
    <text evidence="2">The sequence shown here is derived from an EMBL/GenBank/DDBJ whole genome shotgun (WGS) entry which is preliminary data.</text>
</comment>
<organism evidence="2 3">
    <name type="scientific">Orchesella dallaii</name>
    <dbReference type="NCBI Taxonomy" id="48710"/>
    <lineage>
        <taxon>Eukaryota</taxon>
        <taxon>Metazoa</taxon>
        <taxon>Ecdysozoa</taxon>
        <taxon>Arthropoda</taxon>
        <taxon>Hexapoda</taxon>
        <taxon>Collembola</taxon>
        <taxon>Entomobryomorpha</taxon>
        <taxon>Entomobryoidea</taxon>
        <taxon>Orchesellidae</taxon>
        <taxon>Orchesellinae</taxon>
        <taxon>Orchesella</taxon>
    </lineage>
</organism>
<dbReference type="EMBL" id="CAXLJM020000043">
    <property type="protein sequence ID" value="CAL8110010.1"/>
    <property type="molecule type" value="Genomic_DNA"/>
</dbReference>
<keyword evidence="3" id="KW-1185">Reference proteome</keyword>
<name>A0ABP1QQ20_9HEXA</name>
<gene>
    <name evidence="2" type="ORF">ODALV1_LOCUS13896</name>
</gene>
<protein>
    <recommendedName>
        <fullName evidence="4">Gustatory receptor</fullName>
    </recommendedName>
</protein>
<sequence>MLSKRLLFATEWRLYLIELTFFSPIAWDWKTHTLKPSMNFAYWNWMLQQFYLFAYMMVLIIQLFFKFGSNSENDIPDDAGSIDTKKDDAYNALLTAVDIAYVAAIAIILGLAINLIRARQDLICLFNKIIEVDTTLTEKYQEELQGNPTVKEFSLRAELTLGATYVITLIVVPAMFIIFFMQDMEPLHRFLAEVLEIDVELKLEHLHFFVGLIFSIAICGNTVCIYTLCTNGNIHVVCFWLVNTTPREDSPIEYIKEEGKESSSNPVLVTRLGLMDGKVIVDIYKRLQFLDRLVDNLLASFLVTLHHGGCMIVFVSTCYMCIEYIDVVISRQGLEALVLVPFVVVLVEWVETIELCRIHDTSRDSVKILKNRFRTSFVGTRKRKSKELWKMAEAFPVLWMETAYPFYRYSQGTFLEFFHKAIDLLVSALVLEIHITLIEAFPHAIPSWNDVYYRIGNCEFLEAGKPYMLISDNNSVPCFVRLSPASHFHLPPGHFLTTSPLATTISPQAITNSPLATVTSPVATSSSATATSPLATSHMSSFWTLVLEILPRKGGGQEVARGEVVVPEGDMEVAEEEVATGEVAVASGELGMARWLGGKWSRSG</sequence>
<keyword evidence="1" id="KW-0812">Transmembrane</keyword>
<feature type="transmembrane region" description="Helical" evidence="1">
    <location>
        <begin position="89"/>
        <end position="113"/>
    </location>
</feature>